<dbReference type="EMBL" id="FWXZ01000001">
    <property type="protein sequence ID" value="SMC43315.1"/>
    <property type="molecule type" value="Genomic_DNA"/>
</dbReference>
<proteinExistence type="predicted"/>
<dbReference type="Proteomes" id="UP000192328">
    <property type="component" value="Unassembled WGS sequence"/>
</dbReference>
<gene>
    <name evidence="1" type="ORF">SAMN06297397_0932</name>
</gene>
<evidence type="ECO:0000313" key="2">
    <source>
        <dbReference type="Proteomes" id="UP000192328"/>
    </source>
</evidence>
<keyword evidence="2" id="KW-1185">Reference proteome</keyword>
<accession>A0AC61PJC2</accession>
<reference evidence="1" key="1">
    <citation type="submission" date="2017-04" db="EMBL/GenBank/DDBJ databases">
        <authorList>
            <person name="Varghese N."/>
            <person name="Submissions S."/>
        </authorList>
    </citation>
    <scope>NUCLEOTIDE SEQUENCE</scope>
    <source>
        <strain evidence="1">WTE2008</strain>
    </source>
</reference>
<organism evidence="1 2">
    <name type="scientific">Aristaeella lactis</name>
    <dbReference type="NCBI Taxonomy" id="3046383"/>
    <lineage>
        <taxon>Bacteria</taxon>
        <taxon>Bacillati</taxon>
        <taxon>Bacillota</taxon>
        <taxon>Clostridia</taxon>
        <taxon>Eubacteriales</taxon>
        <taxon>Aristaeellaceae</taxon>
        <taxon>Aristaeella</taxon>
    </lineage>
</organism>
<name>A0AC61PJC2_9FIRM</name>
<sequence length="246" mass="28017">MIPEIRKVLFMKNLQAESYSPLYHQLMTRIRADIEQGTYPIGSKIPPEHELERLYQVSRVTVRRALAELTTEGLLERKQGKGTFVASPRGSLPLKSLHTFHDSCKMNKMRPSIDVIHVKETDADADAAEELNMSRGGKVLEVLRVCRGDGVPVVLERNHFSMAYAWLQDQDLTGSLYGILREYGVEPKLALHDVSIHYASEEEAKILEMETGAPLIRLHEVIYDQRGRPLHTNVQLIRGDRFVFTI</sequence>
<protein>
    <submittedName>
        <fullName evidence="1">GntR family transcriptional regulator</fullName>
    </submittedName>
</protein>
<evidence type="ECO:0000313" key="1">
    <source>
        <dbReference type="EMBL" id="SMC43315.1"/>
    </source>
</evidence>
<comment type="caution">
    <text evidence="1">The sequence shown here is derived from an EMBL/GenBank/DDBJ whole genome shotgun (WGS) entry which is preliminary data.</text>
</comment>